<comment type="caution">
    <text evidence="2">The sequence shown here is derived from an EMBL/GenBank/DDBJ whole genome shotgun (WGS) entry which is preliminary data.</text>
</comment>
<evidence type="ECO:0000313" key="3">
    <source>
        <dbReference type="Proteomes" id="UP001107558"/>
    </source>
</evidence>
<keyword evidence="1" id="KW-0812">Transmembrane</keyword>
<keyword evidence="1" id="KW-1133">Transmembrane helix</keyword>
<dbReference type="EMBL" id="JADBJN010000001">
    <property type="protein sequence ID" value="KAG5684506.1"/>
    <property type="molecule type" value="Genomic_DNA"/>
</dbReference>
<evidence type="ECO:0000256" key="1">
    <source>
        <dbReference type="SAM" id="Phobius"/>
    </source>
</evidence>
<protein>
    <submittedName>
        <fullName evidence="2">Uncharacterized protein</fullName>
    </submittedName>
</protein>
<organism evidence="2 3">
    <name type="scientific">Polypedilum vanderplanki</name>
    <name type="common">Sleeping chironomid midge</name>
    <dbReference type="NCBI Taxonomy" id="319348"/>
    <lineage>
        <taxon>Eukaryota</taxon>
        <taxon>Metazoa</taxon>
        <taxon>Ecdysozoa</taxon>
        <taxon>Arthropoda</taxon>
        <taxon>Hexapoda</taxon>
        <taxon>Insecta</taxon>
        <taxon>Pterygota</taxon>
        <taxon>Neoptera</taxon>
        <taxon>Endopterygota</taxon>
        <taxon>Diptera</taxon>
        <taxon>Nematocera</taxon>
        <taxon>Chironomoidea</taxon>
        <taxon>Chironomidae</taxon>
        <taxon>Chironominae</taxon>
        <taxon>Polypedilum</taxon>
        <taxon>Polypedilum</taxon>
    </lineage>
</organism>
<dbReference type="Proteomes" id="UP001107558">
    <property type="component" value="Chromosome 1"/>
</dbReference>
<keyword evidence="1" id="KW-0472">Membrane</keyword>
<feature type="transmembrane region" description="Helical" evidence="1">
    <location>
        <begin position="31"/>
        <end position="56"/>
    </location>
</feature>
<reference evidence="2" key="1">
    <citation type="submission" date="2021-03" db="EMBL/GenBank/DDBJ databases">
        <title>Chromosome level genome of the anhydrobiotic midge Polypedilum vanderplanki.</title>
        <authorList>
            <person name="Yoshida Y."/>
            <person name="Kikawada T."/>
            <person name="Gusev O."/>
        </authorList>
    </citation>
    <scope>NUCLEOTIDE SEQUENCE</scope>
    <source>
        <strain evidence="2">NIAS01</strain>
        <tissue evidence="2">Whole body or cell culture</tissue>
    </source>
</reference>
<dbReference type="AlphaFoldDB" id="A0A9J6CQA9"/>
<name>A0A9J6CQA9_POLVA</name>
<keyword evidence="3" id="KW-1185">Reference proteome</keyword>
<gene>
    <name evidence="2" type="ORF">PVAND_013735</name>
</gene>
<evidence type="ECO:0000313" key="2">
    <source>
        <dbReference type="EMBL" id="KAG5684506.1"/>
    </source>
</evidence>
<sequence length="107" mass="12297">MIIVINIIFLLKLISKKYLFLIKDKMKIYQLILRAVAAVAILGATTFIASSIRIVLKDIRLNNKNEEVEDCDNDYFDANDDNRQEELKKSQSHSKKDLLDIVEDVVA</sequence>
<accession>A0A9J6CQA9</accession>
<proteinExistence type="predicted"/>